<keyword evidence="2" id="KW-1133">Transmembrane helix</keyword>
<feature type="compositionally biased region" description="Low complexity" evidence="1">
    <location>
        <begin position="194"/>
        <end position="228"/>
    </location>
</feature>
<dbReference type="Proteomes" id="UP000282892">
    <property type="component" value="Chromosome"/>
</dbReference>
<dbReference type="AlphaFoldDB" id="A0A3T0I2E6"/>
<feature type="region of interest" description="Disordered" evidence="1">
    <location>
        <begin position="166"/>
        <end position="237"/>
    </location>
</feature>
<dbReference type="KEGG" id="nmk:CHR53_20765"/>
<evidence type="ECO:0008006" key="5">
    <source>
        <dbReference type="Google" id="ProtNLM"/>
    </source>
</evidence>
<proteinExistence type="predicted"/>
<feature type="transmembrane region" description="Helical" evidence="2">
    <location>
        <begin position="16"/>
        <end position="38"/>
    </location>
</feature>
<organism evidence="3 4">
    <name type="scientific">Neobacillus mesonae</name>
    <dbReference type="NCBI Taxonomy" id="1193713"/>
    <lineage>
        <taxon>Bacteria</taxon>
        <taxon>Bacillati</taxon>
        <taxon>Bacillota</taxon>
        <taxon>Bacilli</taxon>
        <taxon>Bacillales</taxon>
        <taxon>Bacillaceae</taxon>
        <taxon>Neobacillus</taxon>
    </lineage>
</organism>
<keyword evidence="4" id="KW-1185">Reference proteome</keyword>
<gene>
    <name evidence="3" type="ORF">CHR53_20765</name>
</gene>
<evidence type="ECO:0000256" key="2">
    <source>
        <dbReference type="SAM" id="Phobius"/>
    </source>
</evidence>
<keyword evidence="2" id="KW-0472">Membrane</keyword>
<reference evidence="3 4" key="1">
    <citation type="submission" date="2017-07" db="EMBL/GenBank/DDBJ databases">
        <title>The complete genome sequence of Bacillus mesonae strain H20-5, an efficient strain improving plant abiotic stress resistance.</title>
        <authorList>
            <person name="Kim S.Y."/>
            <person name="Song H."/>
            <person name="Sang M.K."/>
            <person name="Weon H.-Y."/>
            <person name="Song J."/>
        </authorList>
    </citation>
    <scope>NUCLEOTIDE SEQUENCE [LARGE SCALE GENOMIC DNA]</scope>
    <source>
        <strain evidence="3 4">H20-5</strain>
    </source>
</reference>
<keyword evidence="2" id="KW-0812">Transmembrane</keyword>
<name>A0A3T0I2E6_9BACI</name>
<protein>
    <recommendedName>
        <fullName evidence="5">Fimbrial assembly protein</fullName>
    </recommendedName>
</protein>
<evidence type="ECO:0000313" key="3">
    <source>
        <dbReference type="EMBL" id="AZU63503.1"/>
    </source>
</evidence>
<feature type="compositionally biased region" description="Polar residues" evidence="1">
    <location>
        <begin position="167"/>
        <end position="193"/>
    </location>
</feature>
<accession>A0A3T0I2E6</accession>
<sequence length="272" mass="29829">MLVDINLLPQKEPKKFAFIITLSSLLVILLIVGSFYLWKINAVKDEIASVDRNISMTTKVVEKTNQAAQLNESSNSINQLKTAIEWAKEYPIQSVPVMRNLTALLPDRGFIQSFGYTEEGTITLTIQFDTAREAAYFLDNLNESKWVQEASLNSLTTVALPEAETAGQVTTTVDTNNGTQNNGTVSNTTGEQSNGQTINNTNTTGTAGPSQNTNTSSTSNTAVSTTNSTEKKKVNKDILPRYNGQYEIKLNKDVMKEMINKDKKTEEGVTGS</sequence>
<evidence type="ECO:0000256" key="1">
    <source>
        <dbReference type="SAM" id="MobiDB-lite"/>
    </source>
</evidence>
<dbReference type="EMBL" id="CP022572">
    <property type="protein sequence ID" value="AZU63503.1"/>
    <property type="molecule type" value="Genomic_DNA"/>
</dbReference>
<dbReference type="STRING" id="1193713.GCA_001636315_01034"/>
<evidence type="ECO:0000313" key="4">
    <source>
        <dbReference type="Proteomes" id="UP000282892"/>
    </source>
</evidence>